<comment type="caution">
    <text evidence="1">The sequence shown here is derived from an EMBL/GenBank/DDBJ whole genome shotgun (WGS) entry which is preliminary data.</text>
</comment>
<gene>
    <name evidence="1" type="ORF">BPOR_0047g00080</name>
</gene>
<name>A0A4Z1L272_9HELO</name>
<dbReference type="Proteomes" id="UP000297280">
    <property type="component" value="Unassembled WGS sequence"/>
</dbReference>
<reference evidence="1 2" key="1">
    <citation type="submission" date="2017-12" db="EMBL/GenBank/DDBJ databases">
        <title>Comparative genomics of Botrytis spp.</title>
        <authorList>
            <person name="Valero-Jimenez C.A."/>
            <person name="Tapia P."/>
            <person name="Veloso J."/>
            <person name="Silva-Moreno E."/>
            <person name="Staats M."/>
            <person name="Valdes J.H."/>
            <person name="Van Kan J.A.L."/>
        </authorList>
    </citation>
    <scope>NUCLEOTIDE SEQUENCE [LARGE SCALE GENOMIC DNA]</scope>
    <source>
        <strain evidence="1 2">MUCL3349</strain>
    </source>
</reference>
<evidence type="ECO:0000313" key="1">
    <source>
        <dbReference type="EMBL" id="TGO90885.1"/>
    </source>
</evidence>
<evidence type="ECO:0000313" key="2">
    <source>
        <dbReference type="Proteomes" id="UP000297280"/>
    </source>
</evidence>
<keyword evidence="2" id="KW-1185">Reference proteome</keyword>
<protein>
    <submittedName>
        <fullName evidence="1">Uncharacterized protein</fullName>
    </submittedName>
</protein>
<accession>A0A4Z1L272</accession>
<sequence>MEKCLLESPSGKTVFVLKVGSHDASLESKNPQDPSELYIILIETWNGKIIGLRDVMQELKAIVEQYEVPQLGGMPMLSYPKSLQKRMEESQQRFGKGIMGSKRKFTDIKQEDDSECLKKIKSNAYCMFLNEKEASDDKCDEDVIKNWRLNWKKKREENRERKYRCCESCMVKIGSEGICER</sequence>
<dbReference type="AlphaFoldDB" id="A0A4Z1L272"/>
<organism evidence="1 2">
    <name type="scientific">Botrytis porri</name>
    <dbReference type="NCBI Taxonomy" id="87229"/>
    <lineage>
        <taxon>Eukaryota</taxon>
        <taxon>Fungi</taxon>
        <taxon>Dikarya</taxon>
        <taxon>Ascomycota</taxon>
        <taxon>Pezizomycotina</taxon>
        <taxon>Leotiomycetes</taxon>
        <taxon>Helotiales</taxon>
        <taxon>Sclerotiniaceae</taxon>
        <taxon>Botrytis</taxon>
    </lineage>
</organism>
<dbReference type="EMBL" id="PQXO01000047">
    <property type="protein sequence ID" value="TGO90885.1"/>
    <property type="molecule type" value="Genomic_DNA"/>
</dbReference>
<proteinExistence type="predicted"/>